<evidence type="ECO:0000313" key="8">
    <source>
        <dbReference type="Proteomes" id="UP001161017"/>
    </source>
</evidence>
<keyword evidence="2" id="KW-0539">Nucleus</keyword>
<evidence type="ECO:0000259" key="5">
    <source>
        <dbReference type="Pfam" id="PF10433"/>
    </source>
</evidence>
<dbReference type="PANTHER" id="PTHR10644">
    <property type="entry name" value="DNA REPAIR/RNA PROCESSING CPSF FAMILY"/>
    <property type="match status" value="1"/>
</dbReference>
<dbReference type="Gene3D" id="2.130.10.10">
    <property type="entry name" value="YVTN repeat-like/Quinoprotein amine dehydrogenase"/>
    <property type="match status" value="3"/>
</dbReference>
<dbReference type="InterPro" id="IPR058543">
    <property type="entry name" value="Beta-prop_RSE1/DDB1/CPSF1_2nd"/>
</dbReference>
<dbReference type="FunFam" id="2.130.10.10:FF:000625">
    <property type="entry name" value="mRNA cleavage and polyadenylation factor subunit"/>
    <property type="match status" value="1"/>
</dbReference>
<sequence length="1383" mass="149561">MQCYTELTPPTAVTHSLSLPFLSSTANNLIVVKTSLLQIFSLKSIVTSHNFATQTTDLVNGSAPGSATTRPERIQTTKLILVAQYELAGTVTSIARVKILRSKSGGEALLVALRDAKLSLIEWDPERYSISTISIHYYEREDILQSPWEPDLSQIPTILTVDPGSRCAAFKFGARHLAILPFHQIGDDIAMDDYDRELDGAKLERKVSRISNGEEAGNKTPYSASFVLSLLALDPVLTHPIHLAFLHEYREPTFGILSSQKASSIALLDDRRDNLSYSVYNLDLEQRASTTLLSVNNLPSDLFHIIPLSRVIGGALLVGGNELIHVDQSGKTNGVAVNEETKHCTSFALADQSQLQLRLENCVIKQLGLDNPELLLVEGDGSLHILSFKIDGRSVSGLNLRRVEPNEDLLLAGASCASSIGRGRMFIGSEIADSVILGWSRPSDKPGRRRSRVSMDLAIEDDDMVDNVDEDLDVEEDEDDLYADDKPTDAIRATAFNHVPVTENDYKFRIHDSLISLGCMSDVTFGKPSSDEVDPPGVRQSLVTTTGGGKSGALTIIHTQIIPTYAQQYQILNARTIWAVSAKKTQGVSLADADTLDKYLIAAIEEQDGTTMSRIYAINAGSIEEVQNTDFDPDVGAAIEVGVLTGGTRITLILPNEIRAYDADLGLAQIFPLVEDDTDTEAKVVHASFADPYLLLVKDDDSITVLAADEGGDVDEVKQGARLAEAKWKSGSLFDDSNDTLRLEFSDDDEEDASNVLLFLLSAAGGLSVSNTNFSSNSLLTQDLTMLQIYRLPSLVRPVYETVGLSFLPPFLSTEFSVRRSSAKDDVVEILVAELGDAVHKAPYLLLRTADDDLVIYQPYQSPIEGSKDTNLRFLKLPNPRYARPKDEDAMGEDEQRTSRTYLRAVQDVNGYGAVWMAGSPSNFIVKSADCPPQMLPLAGGEIQSLTPFHTYNCKHGFAYISEDSTIRTATLPPSTTYQTGVSTTRIPLGATCSALTYHAPQDAYVLALDHPTPFTLPDPDYSTTNMNSTNQPPPPQPTSLPPTTTTSTLTLYDLPHRAILSTHALAPSEQITSLLCLPLDTTPPPTWQQLQQNEPSSHNLVPCIAVGTALIRGEDLPSTGAIYIFRIIDVVPDPSLPYTNRALKLIAHEETKGAVTSLSRVGTQGFLMAAQGQKILVRGLRDESLLPVAFLDVQIQTSVVRELEPGTGLVCVGDAGGRGFGWGGPYPIEVVTAAFLPEGRGLSIVALDADGNVHVLKYDPEDPSSLSGTRLIPTTAPFHTPHFPATATLLPLPPPMPSSSTTASNSSSETRPNPRRILLTSRSGTLALLTSLPPGSPQRTLSALQTHLMNSLPHHLGLNVRGERGGVAMAGAAPPSIPEPGG</sequence>
<reference evidence="7" key="1">
    <citation type="journal article" date="2023" name="Genome Biol. Evol.">
        <title>First Whole Genome Sequence and Flow Cytometry Genome Size Data for the Lichen-Forming Fungus Ramalina farinacea (Ascomycota).</title>
        <authorList>
            <person name="Llewellyn T."/>
            <person name="Mian S."/>
            <person name="Hill R."/>
            <person name="Leitch I.J."/>
            <person name="Gaya E."/>
        </authorList>
    </citation>
    <scope>NUCLEOTIDE SEQUENCE</scope>
    <source>
        <strain evidence="7">LIQ254RAFAR</strain>
    </source>
</reference>
<evidence type="ECO:0000313" key="7">
    <source>
        <dbReference type="EMBL" id="MDI1488202.1"/>
    </source>
</evidence>
<dbReference type="GO" id="GO:0003676">
    <property type="term" value="F:nucleic acid binding"/>
    <property type="evidence" value="ECO:0007669"/>
    <property type="project" value="InterPro"/>
</dbReference>
<evidence type="ECO:0000256" key="1">
    <source>
        <dbReference type="ARBA" id="ARBA00004123"/>
    </source>
</evidence>
<dbReference type="Pfam" id="PF23726">
    <property type="entry name" value="Beta-prop_RSE1_2nd"/>
    <property type="match status" value="1"/>
</dbReference>
<dbReference type="InterPro" id="IPR018846">
    <property type="entry name" value="Beta-prop_RSE1/DDB1/CPSF1_1st"/>
</dbReference>
<dbReference type="EMBL" id="JAPUFD010000007">
    <property type="protein sequence ID" value="MDI1488202.1"/>
    <property type="molecule type" value="Genomic_DNA"/>
</dbReference>
<evidence type="ECO:0000256" key="2">
    <source>
        <dbReference type="ARBA" id="ARBA00023242"/>
    </source>
</evidence>
<feature type="compositionally biased region" description="Pro residues" evidence="3">
    <location>
        <begin position="1032"/>
        <end position="1041"/>
    </location>
</feature>
<dbReference type="Pfam" id="PF10433">
    <property type="entry name" value="Beta-prop_RSE1_1st"/>
    <property type="match status" value="1"/>
</dbReference>
<feature type="domain" description="RSE1/DDB1/CPSF1 first beta-propeller" evidence="5">
    <location>
        <begin position="12"/>
        <end position="437"/>
    </location>
</feature>
<dbReference type="Proteomes" id="UP001161017">
    <property type="component" value="Unassembled WGS sequence"/>
</dbReference>
<proteinExistence type="predicted"/>
<evidence type="ECO:0000256" key="3">
    <source>
        <dbReference type="SAM" id="MobiDB-lite"/>
    </source>
</evidence>
<dbReference type="GO" id="GO:0005634">
    <property type="term" value="C:nucleus"/>
    <property type="evidence" value="ECO:0007669"/>
    <property type="project" value="UniProtKB-SubCell"/>
</dbReference>
<accession>A0AA43QKJ5</accession>
<dbReference type="InterPro" id="IPR050358">
    <property type="entry name" value="RSE1/DDB1/CFT1"/>
</dbReference>
<dbReference type="InterPro" id="IPR004871">
    <property type="entry name" value="RSE1/DDB1/CPSF1_C"/>
</dbReference>
<feature type="region of interest" description="Disordered" evidence="3">
    <location>
        <begin position="1287"/>
        <end position="1316"/>
    </location>
</feature>
<evidence type="ECO:0000259" key="6">
    <source>
        <dbReference type="Pfam" id="PF23726"/>
    </source>
</evidence>
<dbReference type="Pfam" id="PF03178">
    <property type="entry name" value="CPSF_A"/>
    <property type="match status" value="2"/>
</dbReference>
<keyword evidence="8" id="KW-1185">Reference proteome</keyword>
<feature type="domain" description="RSE1/DDB1/CPSF1 C-terminal" evidence="4">
    <location>
        <begin position="1228"/>
        <end position="1366"/>
    </location>
</feature>
<feature type="region of interest" description="Disordered" evidence="3">
    <location>
        <begin position="1017"/>
        <end position="1045"/>
    </location>
</feature>
<name>A0AA43QKJ5_9LECA</name>
<gene>
    <name evidence="7" type="primary">CFT1</name>
    <name evidence="7" type="ORF">OHK93_007476</name>
</gene>
<evidence type="ECO:0000259" key="4">
    <source>
        <dbReference type="Pfam" id="PF03178"/>
    </source>
</evidence>
<comment type="subcellular location">
    <subcellularLocation>
        <location evidence="1">Nucleus</location>
    </subcellularLocation>
</comment>
<feature type="domain" description="RSE1/DDB1/CPSF1 C-terminal" evidence="4">
    <location>
        <begin position="1048"/>
        <end position="1216"/>
    </location>
</feature>
<protein>
    <submittedName>
        <fullName evidence="7">mRNA cleavage and polyadenylation factor subunit</fullName>
    </submittedName>
</protein>
<feature type="domain" description="RSE1/DDB1/CPSF1 second beta-propeller" evidence="6">
    <location>
        <begin position="571"/>
        <end position="971"/>
    </location>
</feature>
<dbReference type="InterPro" id="IPR015943">
    <property type="entry name" value="WD40/YVTN_repeat-like_dom_sf"/>
</dbReference>
<organism evidence="7 8">
    <name type="scientific">Ramalina farinacea</name>
    <dbReference type="NCBI Taxonomy" id="258253"/>
    <lineage>
        <taxon>Eukaryota</taxon>
        <taxon>Fungi</taxon>
        <taxon>Dikarya</taxon>
        <taxon>Ascomycota</taxon>
        <taxon>Pezizomycotina</taxon>
        <taxon>Lecanoromycetes</taxon>
        <taxon>OSLEUM clade</taxon>
        <taxon>Lecanoromycetidae</taxon>
        <taxon>Lecanorales</taxon>
        <taxon>Lecanorineae</taxon>
        <taxon>Ramalinaceae</taxon>
        <taxon>Ramalina</taxon>
    </lineage>
</organism>
<feature type="compositionally biased region" description="Low complexity" evidence="3">
    <location>
        <begin position="1299"/>
        <end position="1311"/>
    </location>
</feature>
<comment type="caution">
    <text evidence="7">The sequence shown here is derived from an EMBL/GenBank/DDBJ whole genome shotgun (WGS) entry which is preliminary data.</text>
</comment>